<name>A0ABP0YQW7_9ROSI</name>
<keyword evidence="2" id="KW-1185">Reference proteome</keyword>
<dbReference type="Proteomes" id="UP001642487">
    <property type="component" value="Chromosome 5"/>
</dbReference>
<protein>
    <submittedName>
        <fullName evidence="1">Uncharacterized protein</fullName>
    </submittedName>
</protein>
<proteinExistence type="predicted"/>
<organism evidence="1 2">
    <name type="scientific">Citrullus colocynthis</name>
    <name type="common">colocynth</name>
    <dbReference type="NCBI Taxonomy" id="252529"/>
    <lineage>
        <taxon>Eukaryota</taxon>
        <taxon>Viridiplantae</taxon>
        <taxon>Streptophyta</taxon>
        <taxon>Embryophyta</taxon>
        <taxon>Tracheophyta</taxon>
        <taxon>Spermatophyta</taxon>
        <taxon>Magnoliopsida</taxon>
        <taxon>eudicotyledons</taxon>
        <taxon>Gunneridae</taxon>
        <taxon>Pentapetalae</taxon>
        <taxon>rosids</taxon>
        <taxon>fabids</taxon>
        <taxon>Cucurbitales</taxon>
        <taxon>Cucurbitaceae</taxon>
        <taxon>Benincaseae</taxon>
        <taxon>Citrullus</taxon>
    </lineage>
</organism>
<evidence type="ECO:0000313" key="1">
    <source>
        <dbReference type="EMBL" id="CAK9322919.1"/>
    </source>
</evidence>
<reference evidence="1 2" key="1">
    <citation type="submission" date="2024-03" db="EMBL/GenBank/DDBJ databases">
        <authorList>
            <person name="Gkanogiannis A."/>
            <person name="Becerra Lopez-Lavalle L."/>
        </authorList>
    </citation>
    <scope>NUCLEOTIDE SEQUENCE [LARGE SCALE GENOMIC DNA]</scope>
</reference>
<gene>
    <name evidence="1" type="ORF">CITCOLO1_LOCUS15085</name>
</gene>
<dbReference type="EMBL" id="OZ021739">
    <property type="protein sequence ID" value="CAK9322919.1"/>
    <property type="molecule type" value="Genomic_DNA"/>
</dbReference>
<accession>A0ABP0YQW7</accession>
<sequence length="72" mass="8241">MLLISGCATSNHQEILLRILYNFVDDNEIYSSNGYMKEGRAWLVGLAVSFPAVEVLKIHKVRRMDVQYPLVN</sequence>
<evidence type="ECO:0000313" key="2">
    <source>
        <dbReference type="Proteomes" id="UP001642487"/>
    </source>
</evidence>